<dbReference type="AlphaFoldDB" id="A0A8J7HV60"/>
<evidence type="ECO:0000313" key="2">
    <source>
        <dbReference type="EMBL" id="MBH8566396.1"/>
    </source>
</evidence>
<feature type="chain" id="PRO_5035203878" evidence="1">
    <location>
        <begin position="29"/>
        <end position="170"/>
    </location>
</feature>
<dbReference type="Proteomes" id="UP000632766">
    <property type="component" value="Unassembled WGS sequence"/>
</dbReference>
<dbReference type="InterPro" id="IPR013424">
    <property type="entry name" value="Ice-binding_C"/>
</dbReference>
<dbReference type="RefSeq" id="WP_198128148.1">
    <property type="nucleotide sequence ID" value="NZ_JAECZC010000093.1"/>
</dbReference>
<gene>
    <name evidence="2" type="ORF">I8748_30295</name>
</gene>
<keyword evidence="3" id="KW-1185">Reference proteome</keyword>
<evidence type="ECO:0000313" key="3">
    <source>
        <dbReference type="Proteomes" id="UP000632766"/>
    </source>
</evidence>
<accession>A0A8J7HV60</accession>
<sequence>MKLLKKIALTTASLAITLTTVSVKSASAAIINYAFKVNTPLTQGSGFFSFDDATFNNDNFPVAPVNSLNFTFDNDPQTVYTEKDDIDYPTLGPVIYQNVAGQSSFGLSYLFTEKSNSLTNYAVDGYSFRVGDQEFSNAITYTPVPEPATIGGCFIVCGISLLMNRKTKSS</sequence>
<reference evidence="2 3" key="1">
    <citation type="journal article" date="2021" name="Int. J. Syst. Evol. Microbiol.">
        <title>Amazonocrinis nigriterrae gen. nov., sp. nov., Atlanticothrix silvestris gen. nov., sp. nov. and Dendronalium phyllosphericum gen. nov., sp. nov., nostocacean cyanobacteria from Brazilian environments.</title>
        <authorList>
            <person name="Alvarenga D.O."/>
            <person name="Andreote A.P.D."/>
            <person name="Branco L.H.Z."/>
            <person name="Delbaje E."/>
            <person name="Cruz R.B."/>
            <person name="Varani A.M."/>
            <person name="Fiore M.F."/>
        </authorList>
    </citation>
    <scope>NUCLEOTIDE SEQUENCE [LARGE SCALE GENOMIC DNA]</scope>
    <source>
        <strain evidence="2 3">CENA67</strain>
    </source>
</reference>
<organism evidence="2 3">
    <name type="scientific">Amazonocrinis nigriterrae CENA67</name>
    <dbReference type="NCBI Taxonomy" id="2794033"/>
    <lineage>
        <taxon>Bacteria</taxon>
        <taxon>Bacillati</taxon>
        <taxon>Cyanobacteriota</taxon>
        <taxon>Cyanophyceae</taxon>
        <taxon>Nostocales</taxon>
        <taxon>Nostocaceae</taxon>
        <taxon>Amazonocrinis</taxon>
        <taxon>Amazonocrinis nigriterrae</taxon>
    </lineage>
</organism>
<feature type="signal peptide" evidence="1">
    <location>
        <begin position="1"/>
        <end position="28"/>
    </location>
</feature>
<comment type="caution">
    <text evidence="2">The sequence shown here is derived from an EMBL/GenBank/DDBJ whole genome shotgun (WGS) entry which is preliminary data.</text>
</comment>
<dbReference type="NCBIfam" id="TIGR02595">
    <property type="entry name" value="PEP_CTERM"/>
    <property type="match status" value="1"/>
</dbReference>
<keyword evidence="1" id="KW-0732">Signal</keyword>
<protein>
    <submittedName>
        <fullName evidence="2">PEP-CTERM sorting domain-containing protein</fullName>
    </submittedName>
</protein>
<proteinExistence type="predicted"/>
<name>A0A8J7HV60_9NOST</name>
<dbReference type="EMBL" id="JAECZC010000093">
    <property type="protein sequence ID" value="MBH8566396.1"/>
    <property type="molecule type" value="Genomic_DNA"/>
</dbReference>
<evidence type="ECO:0000256" key="1">
    <source>
        <dbReference type="SAM" id="SignalP"/>
    </source>
</evidence>